<organism evidence="4 5">
    <name type="scientific">Parafannyhessea umbonata</name>
    <dbReference type="NCBI Taxonomy" id="604330"/>
    <lineage>
        <taxon>Bacteria</taxon>
        <taxon>Bacillati</taxon>
        <taxon>Actinomycetota</taxon>
        <taxon>Coriobacteriia</taxon>
        <taxon>Coriobacteriales</taxon>
        <taxon>Atopobiaceae</taxon>
        <taxon>Parafannyhessea</taxon>
    </lineage>
</organism>
<feature type="active site" description="Nucleophile" evidence="1">
    <location>
        <position position="186"/>
    </location>
</feature>
<evidence type="ECO:0000256" key="2">
    <source>
        <dbReference type="PIRSR" id="PIRSR639069-2"/>
    </source>
</evidence>
<feature type="domain" description="Acetyl xylan esterase" evidence="3">
    <location>
        <begin position="6"/>
        <end position="320"/>
    </location>
</feature>
<dbReference type="GO" id="GO:0052689">
    <property type="term" value="F:carboxylic ester hydrolase activity"/>
    <property type="evidence" value="ECO:0007669"/>
    <property type="project" value="TreeGrafter"/>
</dbReference>
<feature type="binding site" evidence="2">
    <location>
        <position position="95"/>
    </location>
    <ligand>
        <name>substrate</name>
    </ligand>
</feature>
<dbReference type="SUPFAM" id="SSF53474">
    <property type="entry name" value="alpha/beta-Hydrolases"/>
    <property type="match status" value="1"/>
</dbReference>
<dbReference type="Pfam" id="PF05448">
    <property type="entry name" value="AXE1"/>
    <property type="match status" value="1"/>
</dbReference>
<dbReference type="PANTHER" id="PTHR40111:SF1">
    <property type="entry name" value="CEPHALOSPORIN-C DEACETYLASE"/>
    <property type="match status" value="1"/>
</dbReference>
<dbReference type="Proteomes" id="UP000198528">
    <property type="component" value="Unassembled WGS sequence"/>
</dbReference>
<keyword evidence="5" id="KW-1185">Reference proteome</keyword>
<protein>
    <submittedName>
        <fullName evidence="4">Cephalosporin-C deacetylase</fullName>
    </submittedName>
</protein>
<dbReference type="STRING" id="604330.SAMN04489857_0289"/>
<accession>A0A1G6ICG4</accession>
<dbReference type="AlphaFoldDB" id="A0A1G6ICG4"/>
<evidence type="ECO:0000259" key="3">
    <source>
        <dbReference type="Pfam" id="PF05448"/>
    </source>
</evidence>
<dbReference type="EMBL" id="FMZL01000002">
    <property type="protein sequence ID" value="SDC04232.1"/>
    <property type="molecule type" value="Genomic_DNA"/>
</dbReference>
<dbReference type="InterPro" id="IPR039069">
    <property type="entry name" value="CE7"/>
</dbReference>
<dbReference type="PANTHER" id="PTHR40111">
    <property type="entry name" value="CEPHALOSPORIN-C DEACETYLASE"/>
    <property type="match status" value="1"/>
</dbReference>
<reference evidence="5" key="1">
    <citation type="submission" date="2016-10" db="EMBL/GenBank/DDBJ databases">
        <authorList>
            <person name="Varghese N."/>
            <person name="Submissions S."/>
        </authorList>
    </citation>
    <scope>NUCLEOTIDE SEQUENCE [LARGE SCALE GENOMIC DNA]</scope>
    <source>
        <strain evidence="5">DSM 22619</strain>
    </source>
</reference>
<sequence length="324" mass="36034">MVSEAELARLEAYRGASAIPDDFDEFWDERMAEADAAPLEFEVVPADAPSTPTCRLSDIWFRGARGEKVYARYLRPRDPAGDGRPVPLVLRFHGYPGRTRSWFENCSFAGMGFADITMDNPGQGGRSQDVGAYAGTTVAGHVVLGLDGDPRDLYYVRLHQNVRVLCRIVRELPGIDLSRVCVYGDSQGGGVGLATCALNPGLVSRAAILYPFLSDFRAVWEDGADEVAYEGIRYYSRWFDADGSRADEWLGRLGYIDTLSFAHRVRCDVLFGTGLADAVCPPKTQFAVYNALTCEKSHILYPDFGHEEIPAFDDEVLRFFWREA</sequence>
<dbReference type="InterPro" id="IPR029058">
    <property type="entry name" value="AB_hydrolase_fold"/>
</dbReference>
<dbReference type="GO" id="GO:0005976">
    <property type="term" value="P:polysaccharide metabolic process"/>
    <property type="evidence" value="ECO:0007669"/>
    <property type="project" value="TreeGrafter"/>
</dbReference>
<feature type="active site" description="Charge relay system" evidence="1">
    <location>
        <position position="277"/>
    </location>
</feature>
<dbReference type="InterPro" id="IPR008391">
    <property type="entry name" value="AXE1_dom"/>
</dbReference>
<evidence type="ECO:0000313" key="5">
    <source>
        <dbReference type="Proteomes" id="UP000198528"/>
    </source>
</evidence>
<dbReference type="RefSeq" id="WP_090844907.1">
    <property type="nucleotide sequence ID" value="NZ_FMZL01000002.1"/>
</dbReference>
<name>A0A1G6ICG4_9ACTN</name>
<evidence type="ECO:0000313" key="4">
    <source>
        <dbReference type="EMBL" id="SDC04232.1"/>
    </source>
</evidence>
<evidence type="ECO:0000256" key="1">
    <source>
        <dbReference type="PIRSR" id="PIRSR639069-1"/>
    </source>
</evidence>
<dbReference type="Gene3D" id="3.40.50.1820">
    <property type="entry name" value="alpha/beta hydrolase"/>
    <property type="match status" value="1"/>
</dbReference>
<gene>
    <name evidence="4" type="ORF">SAMN04487824_102116</name>
</gene>
<proteinExistence type="predicted"/>
<feature type="active site" description="Charge relay system" evidence="1">
    <location>
        <position position="306"/>
    </location>
</feature>